<keyword evidence="2" id="KW-0732">Signal</keyword>
<keyword evidence="4" id="KW-1185">Reference proteome</keyword>
<feature type="region of interest" description="Disordered" evidence="1">
    <location>
        <begin position="31"/>
        <end position="64"/>
    </location>
</feature>
<evidence type="ECO:0000256" key="1">
    <source>
        <dbReference type="SAM" id="MobiDB-lite"/>
    </source>
</evidence>
<proteinExistence type="predicted"/>
<dbReference type="EnsemblMetazoa" id="XM_019914924.1">
    <property type="protein sequence ID" value="XP_019770483.1"/>
    <property type="gene ID" value="LOC109544622"/>
</dbReference>
<feature type="compositionally biased region" description="Gly residues" evidence="1">
    <location>
        <begin position="118"/>
        <end position="127"/>
    </location>
</feature>
<feature type="chain" id="PRO_5043905294" evidence="2">
    <location>
        <begin position="19"/>
        <end position="384"/>
    </location>
</feature>
<name>A0AAR5QB83_DENPD</name>
<evidence type="ECO:0000313" key="4">
    <source>
        <dbReference type="Proteomes" id="UP000019118"/>
    </source>
</evidence>
<evidence type="ECO:0000256" key="2">
    <source>
        <dbReference type="SAM" id="SignalP"/>
    </source>
</evidence>
<feature type="compositionally biased region" description="Gly residues" evidence="1">
    <location>
        <begin position="135"/>
        <end position="159"/>
    </location>
</feature>
<reference evidence="4" key="1">
    <citation type="journal article" date="2013" name="Genome Biol.">
        <title>Draft genome of the mountain pine beetle, Dendroctonus ponderosae Hopkins, a major forest pest.</title>
        <authorList>
            <person name="Keeling C.I."/>
            <person name="Yuen M.M."/>
            <person name="Liao N.Y."/>
            <person name="Docking T.R."/>
            <person name="Chan S.K."/>
            <person name="Taylor G.A."/>
            <person name="Palmquist D.L."/>
            <person name="Jackman S.D."/>
            <person name="Nguyen A."/>
            <person name="Li M."/>
            <person name="Henderson H."/>
            <person name="Janes J.K."/>
            <person name="Zhao Y."/>
            <person name="Pandoh P."/>
            <person name="Moore R."/>
            <person name="Sperling F.A."/>
            <person name="Huber D.P."/>
            <person name="Birol I."/>
            <person name="Jones S.J."/>
            <person name="Bohlmann J."/>
        </authorList>
    </citation>
    <scope>NUCLEOTIDE SEQUENCE</scope>
</reference>
<feature type="signal peptide" evidence="2">
    <location>
        <begin position="1"/>
        <end position="18"/>
    </location>
</feature>
<organism evidence="3 4">
    <name type="scientific">Dendroctonus ponderosae</name>
    <name type="common">Mountain pine beetle</name>
    <dbReference type="NCBI Taxonomy" id="77166"/>
    <lineage>
        <taxon>Eukaryota</taxon>
        <taxon>Metazoa</taxon>
        <taxon>Ecdysozoa</taxon>
        <taxon>Arthropoda</taxon>
        <taxon>Hexapoda</taxon>
        <taxon>Insecta</taxon>
        <taxon>Pterygota</taxon>
        <taxon>Neoptera</taxon>
        <taxon>Endopterygota</taxon>
        <taxon>Coleoptera</taxon>
        <taxon>Polyphaga</taxon>
        <taxon>Cucujiformia</taxon>
        <taxon>Curculionidae</taxon>
        <taxon>Scolytinae</taxon>
        <taxon>Dendroctonus</taxon>
    </lineage>
</organism>
<dbReference type="Proteomes" id="UP000019118">
    <property type="component" value="Unassembled WGS sequence"/>
</dbReference>
<evidence type="ECO:0000313" key="3">
    <source>
        <dbReference type="EnsemblMetazoa" id="XP_019770483.1"/>
    </source>
</evidence>
<feature type="compositionally biased region" description="Low complexity" evidence="1">
    <location>
        <begin position="173"/>
        <end position="187"/>
    </location>
</feature>
<accession>A0AAR5QB83</accession>
<protein>
    <submittedName>
        <fullName evidence="3">Uncharacterized protein</fullName>
    </submittedName>
</protein>
<feature type="region of interest" description="Disordered" evidence="1">
    <location>
        <begin position="96"/>
        <end position="199"/>
    </location>
</feature>
<dbReference type="AlphaFoldDB" id="A0AAR5QB83"/>
<reference evidence="3" key="2">
    <citation type="submission" date="2024-08" db="UniProtKB">
        <authorList>
            <consortium name="EnsemblMetazoa"/>
        </authorList>
    </citation>
    <scope>IDENTIFICATION</scope>
</reference>
<sequence length="384" mass="40416">MDYWRILMLFHLIAASLAYREDSQYNDLAEEGRHGGRRRRPGSQNGSPCNFAGSSGKPKSQPQGRTFFDLQFLNLEHNYNYNINCGSGGGSYPAYPQPAPVYESLPGEDGGHKPGGHKPSGGGGGGNKPFNRPGKPGGGGGGSFNNHGGGGGGGGGPFGGNNRPQRPFQGGHSQQSSSVADSSDSGQQNGGPGVFSGAFAGFFPSPQQFATGLSDGIQSFVGTIPAIGQSFQSILPSFSDFQLPQLPQFNPGDNTGPVTFAPLFQGFNPSSSTNNFNRPPVSSAPIATTLSPVSSTPFTTTTDPDDVIYSDELKPVHEDYDPITDPYISNKLPPGVLTPGQYLVVSNPHLGSYTHDISAFNPTNLYNKLQQGVIEALDEFGSFF</sequence>